<keyword evidence="15" id="KW-1185">Reference proteome</keyword>
<dbReference type="EMBL" id="CP009806">
    <property type="protein sequence ID" value="ATZ47598.1"/>
    <property type="molecule type" value="Genomic_DNA"/>
</dbReference>
<reference evidence="14 15" key="3">
    <citation type="journal article" date="2017" name="Mol. Plant Pathol.">
        <title>A gapless genome sequence of the fungus Botrytis cinerea.</title>
        <authorList>
            <person name="Van Kan J.A."/>
            <person name="Stassen J.H."/>
            <person name="Mosbach A."/>
            <person name="Van Der Lee T.A."/>
            <person name="Faino L."/>
            <person name="Farmer A.D."/>
            <person name="Papasotiriou D.G."/>
            <person name="Zhou S."/>
            <person name="Seidl M.F."/>
            <person name="Cottam E."/>
            <person name="Edel D."/>
            <person name="Hahn M."/>
            <person name="Schwartz D.C."/>
            <person name="Dietrich R.A."/>
            <person name="Widdison S."/>
            <person name="Scalliet G."/>
        </authorList>
    </citation>
    <scope>NUCLEOTIDE SEQUENCE [LARGE SCALE GENOMIC DNA]</scope>
    <source>
        <strain evidence="14 15">B05.10</strain>
    </source>
</reference>
<evidence type="ECO:0000259" key="13">
    <source>
        <dbReference type="Pfam" id="PF16575"/>
    </source>
</evidence>
<proteinExistence type="inferred from homology"/>
<protein>
    <recommendedName>
        <fullName evidence="5">Polynucleotide 5'-hydroxyl-kinase GRC3</fullName>
    </recommendedName>
    <alternativeName>
        <fullName evidence="4">Polynucleotide 5'-hydroxyl-kinase grc3</fullName>
    </alternativeName>
</protein>
<dbReference type="InterPro" id="IPR027417">
    <property type="entry name" value="P-loop_NTPase"/>
</dbReference>
<dbReference type="VEuPathDB" id="FungiDB:Bcin02g08620"/>
<reference evidence="14 15" key="1">
    <citation type="journal article" date="2011" name="PLoS Genet.">
        <title>Genomic analysis of the necrotrophic fungal pathogens Sclerotinia sclerotiorum and Botrytis cinerea.</title>
        <authorList>
            <person name="Amselem J."/>
            <person name="Cuomo C.A."/>
            <person name="van Kan J.A."/>
            <person name="Viaud M."/>
            <person name="Benito E.P."/>
            <person name="Couloux A."/>
            <person name="Coutinho P.M."/>
            <person name="de Vries R.P."/>
            <person name="Dyer P.S."/>
            <person name="Fillinger S."/>
            <person name="Fournier E."/>
            <person name="Gout L."/>
            <person name="Hahn M."/>
            <person name="Kohn L."/>
            <person name="Lapalu N."/>
            <person name="Plummer K.M."/>
            <person name="Pradier J.M."/>
            <person name="Quevillon E."/>
            <person name="Sharon A."/>
            <person name="Simon A."/>
            <person name="ten Have A."/>
            <person name="Tudzynski B."/>
            <person name="Tudzynski P."/>
            <person name="Wincker P."/>
            <person name="Andrew M."/>
            <person name="Anthouard V."/>
            <person name="Beever R.E."/>
            <person name="Beffa R."/>
            <person name="Benoit I."/>
            <person name="Bouzid O."/>
            <person name="Brault B."/>
            <person name="Chen Z."/>
            <person name="Choquer M."/>
            <person name="Collemare J."/>
            <person name="Cotton P."/>
            <person name="Danchin E.G."/>
            <person name="Da Silva C."/>
            <person name="Gautier A."/>
            <person name="Giraud C."/>
            <person name="Giraud T."/>
            <person name="Gonzalez C."/>
            <person name="Grossetete S."/>
            <person name="Guldener U."/>
            <person name="Henrissat B."/>
            <person name="Howlett B.J."/>
            <person name="Kodira C."/>
            <person name="Kretschmer M."/>
            <person name="Lappartient A."/>
            <person name="Leroch M."/>
            <person name="Levis C."/>
            <person name="Mauceli E."/>
            <person name="Neuveglise C."/>
            <person name="Oeser B."/>
            <person name="Pearson M."/>
            <person name="Poulain J."/>
            <person name="Poussereau N."/>
            <person name="Quesneville H."/>
            <person name="Rascle C."/>
            <person name="Schumacher J."/>
            <person name="Segurens B."/>
            <person name="Sexton A."/>
            <person name="Silva E."/>
            <person name="Sirven C."/>
            <person name="Soanes D.M."/>
            <person name="Talbot N.J."/>
            <person name="Templeton M."/>
            <person name="Yandava C."/>
            <person name="Yarden O."/>
            <person name="Zeng Q."/>
            <person name="Rollins J.A."/>
            <person name="Lebrun M.H."/>
            <person name="Dickman M."/>
        </authorList>
    </citation>
    <scope>NUCLEOTIDE SEQUENCE [LARGE SCALE GENOMIC DNA]</scope>
    <source>
        <strain evidence="14 15">B05.10</strain>
    </source>
</reference>
<dbReference type="FunFam" id="3.40.50.300:FF:001156">
    <property type="entry name" value="Polynucleotide 5-hydroxyl-kinase grc3"/>
    <property type="match status" value="1"/>
</dbReference>
<keyword evidence="10" id="KW-0067">ATP-binding</keyword>
<feature type="compositionally biased region" description="Polar residues" evidence="12">
    <location>
        <begin position="49"/>
        <end position="64"/>
    </location>
</feature>
<evidence type="ECO:0000256" key="1">
    <source>
        <dbReference type="ARBA" id="ARBA00003798"/>
    </source>
</evidence>
<dbReference type="GeneID" id="5434823"/>
<keyword evidence="9" id="KW-0418">Kinase</keyword>
<dbReference type="RefSeq" id="XP_024547363.1">
    <property type="nucleotide sequence ID" value="XM_024691592.1"/>
</dbReference>
<evidence type="ECO:0000256" key="2">
    <source>
        <dbReference type="ARBA" id="ARBA00004604"/>
    </source>
</evidence>
<evidence type="ECO:0000256" key="3">
    <source>
        <dbReference type="ARBA" id="ARBA00011003"/>
    </source>
</evidence>
<feature type="compositionally biased region" description="Low complexity" evidence="12">
    <location>
        <begin position="23"/>
        <end position="48"/>
    </location>
</feature>
<keyword evidence="8" id="KW-0547">Nucleotide-binding</keyword>
<keyword evidence="7" id="KW-0808">Transferase</keyword>
<evidence type="ECO:0000256" key="5">
    <source>
        <dbReference type="ARBA" id="ARBA00019824"/>
    </source>
</evidence>
<dbReference type="Proteomes" id="UP000001798">
    <property type="component" value="Chromosome 2"/>
</dbReference>
<dbReference type="Pfam" id="PF16575">
    <property type="entry name" value="CLP1_P"/>
    <property type="match status" value="1"/>
</dbReference>
<dbReference type="SUPFAM" id="SSF52540">
    <property type="entry name" value="P-loop containing nucleoside triphosphate hydrolases"/>
    <property type="match status" value="1"/>
</dbReference>
<feature type="region of interest" description="Disordered" evidence="12">
    <location>
        <begin position="676"/>
        <end position="720"/>
    </location>
</feature>
<dbReference type="KEGG" id="bfu:BCIN_02g08620"/>
<dbReference type="GO" id="GO:0051731">
    <property type="term" value="F:polynucleotide 5'-hydroxyl-kinase activity"/>
    <property type="evidence" value="ECO:0007669"/>
    <property type="project" value="InterPro"/>
</dbReference>
<comment type="similarity">
    <text evidence="3">Belongs to the Clp1 family. NOL9/GRC3 subfamily.</text>
</comment>
<dbReference type="OrthoDB" id="4054781at2759"/>
<feature type="domain" description="Clp1 P-loop" evidence="13">
    <location>
        <begin position="285"/>
        <end position="484"/>
    </location>
</feature>
<evidence type="ECO:0000313" key="15">
    <source>
        <dbReference type="Proteomes" id="UP000001798"/>
    </source>
</evidence>
<keyword evidence="11" id="KW-0539">Nucleus</keyword>
<dbReference type="GO" id="GO:0005524">
    <property type="term" value="F:ATP binding"/>
    <property type="evidence" value="ECO:0007669"/>
    <property type="project" value="UniProtKB-KW"/>
</dbReference>
<dbReference type="InterPro" id="IPR032319">
    <property type="entry name" value="CLP1_P"/>
</dbReference>
<comment type="subcellular location">
    <subcellularLocation>
        <location evidence="2">Nucleus</location>
        <location evidence="2">Nucleolus</location>
    </subcellularLocation>
</comment>
<evidence type="ECO:0000313" key="14">
    <source>
        <dbReference type="EMBL" id="ATZ47598.1"/>
    </source>
</evidence>
<organism evidence="14 15">
    <name type="scientific">Botryotinia fuckeliana (strain B05.10)</name>
    <name type="common">Noble rot fungus</name>
    <name type="synonym">Botrytis cinerea</name>
    <dbReference type="NCBI Taxonomy" id="332648"/>
    <lineage>
        <taxon>Eukaryota</taxon>
        <taxon>Fungi</taxon>
        <taxon>Dikarya</taxon>
        <taxon>Ascomycota</taxon>
        <taxon>Pezizomycotina</taxon>
        <taxon>Leotiomycetes</taxon>
        <taxon>Helotiales</taxon>
        <taxon>Sclerotiniaceae</taxon>
        <taxon>Botrytis</taxon>
    </lineage>
</organism>
<feature type="region of interest" description="Disordered" evidence="12">
    <location>
        <begin position="23"/>
        <end position="81"/>
    </location>
</feature>
<evidence type="ECO:0000256" key="10">
    <source>
        <dbReference type="ARBA" id="ARBA00022840"/>
    </source>
</evidence>
<reference evidence="14 15" key="2">
    <citation type="journal article" date="2012" name="Eukaryot. Cell">
        <title>Genome update of Botrytis cinerea strains B05.10 and T4.</title>
        <authorList>
            <person name="Staats M."/>
            <person name="van Kan J.A."/>
        </authorList>
    </citation>
    <scope>NUCLEOTIDE SEQUENCE [LARGE SCALE GENOMIC DNA]</scope>
    <source>
        <strain evidence="14 15">B05.10</strain>
    </source>
</reference>
<dbReference type="AlphaFoldDB" id="A0A384JAA0"/>
<dbReference type="Gene3D" id="3.40.50.300">
    <property type="entry name" value="P-loop containing nucleotide triphosphate hydrolases"/>
    <property type="match status" value="1"/>
</dbReference>
<sequence>MSSKRRKLDSPIKPQLSAVSAFAARKAHAAAQSNSSSQKEISSSQNNNERISQQVTNDVPSRTSNRGKRSPVKIDLPSMSPGFIVEENGRGEALENHISSSDSREQSPEVISNRPSMVLSTFKPSDDNTKVLKSRILVLKLAPGERLVILGQCNLEVVEGQITILGSILRASKTKYSIYAATSYSLPVIRCPDGELNHAVLRLHQSDSGIRSLEPLSPLFGKLWNEDTRAFKSAHSHLAAKLGKSTFQIVHKSYLQPVISPPEWNKTLSKSSSSTQTTKRIMLCGPKSSGKSTFAKLLVNRLLSASQNENSSNSRKGPGVALLDLDPGQPEYSHPGQVSLIHIREPNFGPSITHPIPGTSSHIIRAHALGAVSPSMDPSLYMSCALDLFAHYRNLASLHLNCPLVINTPGWVLGTGLEILVDLIAKVRPSEIIYMSKAGPAEVVESLQDAAKTTPFITLPSQTTDFMTRTSAHLRTMQSMSYFHLDPTNKKELAWSGTPLSSIPPWEIKYSGENAGILGILCYGEQPPSDLLSETINGSIVSIVVIEDPAAIPGHTSAQQEKSETSDPNTLHEFNSPLTLDLIKKPLILPTPHENLPYFNPLNAITLDPEFSHTIGSALVRGIDTKRQRLQILTPISQDVFEEINQEGKKIVLVSGKLDTPGWAYTEELVRRTWMEKEKRKKESGEEDEVADYGTEEDEDVDEDDENEDSEESSAEIEINDAIAIETPDLVSIDTNAPHHAFRHIPWVEKLTGSQGRGIGARVWRVRRDLGKMGDA</sequence>
<accession>A0A384JAA0</accession>
<dbReference type="GO" id="GO:0005730">
    <property type="term" value="C:nucleolus"/>
    <property type="evidence" value="ECO:0007669"/>
    <property type="project" value="UniProtKB-SubCell"/>
</dbReference>
<dbReference type="PANTHER" id="PTHR12755">
    <property type="entry name" value="CLEAVAGE/POLYADENYLATION FACTOR IA SUBUNIT CLP1P"/>
    <property type="match status" value="1"/>
</dbReference>
<dbReference type="InterPro" id="IPR045116">
    <property type="entry name" value="Clp1/Grc3"/>
</dbReference>
<evidence type="ECO:0000256" key="7">
    <source>
        <dbReference type="ARBA" id="ARBA00022679"/>
    </source>
</evidence>
<evidence type="ECO:0000256" key="12">
    <source>
        <dbReference type="SAM" id="MobiDB-lite"/>
    </source>
</evidence>
<keyword evidence="6" id="KW-0698">rRNA processing</keyword>
<evidence type="ECO:0000256" key="11">
    <source>
        <dbReference type="ARBA" id="ARBA00023242"/>
    </source>
</evidence>
<gene>
    <name evidence="14" type="primary">Bcgrc3</name>
    <name evidence="14" type="ORF">BCIN_02g08620</name>
</gene>
<evidence type="ECO:0000256" key="9">
    <source>
        <dbReference type="ARBA" id="ARBA00022777"/>
    </source>
</evidence>
<dbReference type="PANTHER" id="PTHR12755:SF3">
    <property type="entry name" value="POLYNUCLEOTIDE 5'-HYDROXYL-KINASE NOL9"/>
    <property type="match status" value="1"/>
</dbReference>
<evidence type="ECO:0000256" key="8">
    <source>
        <dbReference type="ARBA" id="ARBA00022741"/>
    </source>
</evidence>
<evidence type="ECO:0000256" key="6">
    <source>
        <dbReference type="ARBA" id="ARBA00022552"/>
    </source>
</evidence>
<name>A0A384JAA0_BOTFB</name>
<feature type="compositionally biased region" description="Acidic residues" evidence="12">
    <location>
        <begin position="685"/>
        <end position="719"/>
    </location>
</feature>
<dbReference type="GO" id="GO:0000448">
    <property type="term" value="P:cleavage in ITS2 between 5.8S rRNA and LSU-rRNA of tricistronic rRNA transcript (SSU-rRNA, 5.8S rRNA, LSU-rRNA)"/>
    <property type="evidence" value="ECO:0007669"/>
    <property type="project" value="TreeGrafter"/>
</dbReference>
<evidence type="ECO:0000256" key="4">
    <source>
        <dbReference type="ARBA" id="ARBA00018706"/>
    </source>
</evidence>
<comment type="function">
    <text evidence="1">Polynucleotide 5'-kinase involved in rRNA processing.</text>
</comment>